<dbReference type="Pfam" id="PF18884">
    <property type="entry name" value="TSP3_bac"/>
    <property type="match status" value="3"/>
</dbReference>
<feature type="compositionally biased region" description="Acidic residues" evidence="5">
    <location>
        <begin position="635"/>
        <end position="645"/>
    </location>
</feature>
<dbReference type="RefSeq" id="WP_353567321.1">
    <property type="nucleotide sequence ID" value="NZ_BAABRI010000012.1"/>
</dbReference>
<accession>A0ABP9UR71</accession>
<evidence type="ECO:0000256" key="2">
    <source>
        <dbReference type="ARBA" id="ARBA00022525"/>
    </source>
</evidence>
<dbReference type="EMBL" id="BAABRI010000012">
    <property type="protein sequence ID" value="GAA5483201.1"/>
    <property type="molecule type" value="Genomic_DNA"/>
</dbReference>
<proteinExistence type="predicted"/>
<evidence type="ECO:0000313" key="7">
    <source>
        <dbReference type="EMBL" id="GAA5483201.1"/>
    </source>
</evidence>
<keyword evidence="8" id="KW-1185">Reference proteome</keyword>
<evidence type="ECO:0000313" key="8">
    <source>
        <dbReference type="Proteomes" id="UP001476282"/>
    </source>
</evidence>
<feature type="region of interest" description="Disordered" evidence="5">
    <location>
        <begin position="316"/>
        <end position="386"/>
    </location>
</feature>
<dbReference type="PANTHER" id="PTHR37467">
    <property type="entry name" value="EXPORTED CALCIUM-BINDING GLYCOPROTEIN-RELATED"/>
    <property type="match status" value="1"/>
</dbReference>
<evidence type="ECO:0000256" key="3">
    <source>
        <dbReference type="ARBA" id="ARBA00022729"/>
    </source>
</evidence>
<sequence>MLKNPLALSRAPLTAGLCCLSLSQAQAEIITQSIGNIDWNAAMWGDPAAPPTAGNDYFTDSTLDRVRIAADGTSSTFGGDSLTLVQGSRALIKLQNGAVATLNGDLTLDGGGISYGPNGGPHDGTLIVDNFVVTGTGADITPSGGVGTFTIDGTLRGDGDLQMLVVSGTNLRTVVFTDVGDYTGNMTVADLIRVDFNGDHSFPGSLTLLGGAVLTVDQTLTFEEGKLIANETVIPAGTYSGADLFDLGANFDEFGGTLIVERSDSDDDGLPDFYEDLIIAFDPDDDVTDYTDVTPLTDFDGDGRSDLAEFANGDLALQTDPTDPDMDDDGLLDGAETAGTNNTGVATGYGATDPKNPDSDDDGYSDGIEVRYGSDPNQETGLPGDPAPLVNGGFEAPPLDPYGVGVGAASGNVPGWSAVENDFWVLDYFETPGLHNPSLASEGFQFATAVRTAPEPDVEPVDLTGGDDASMSMRQDIDVSAFATQLDDGARTFFLDFDWRDSDAADQGIITVSFLDASDSAVGHASTFETSGSLADWTTTRLPAYPPVGTRTIRVTVEAIKIGGGTSSVRNVHFDNFIGRLVDFDSDDDQLPDPWETAYGLDIDDPSDAAVSSDGDSLTNLEEFQAGTNPTLADTDGDGVDDDAEIAQGTDPLDPASVPGGVELVDIITTRDGANQVVEVEVVFSGLVPGTSYELLRSTDLQSFTTSVDASTPDGSTASFFDSDPPAGKAFYRLSDQ</sequence>
<feature type="signal peptide" evidence="6">
    <location>
        <begin position="1"/>
        <end position="27"/>
    </location>
</feature>
<keyword evidence="3 6" id="KW-0732">Signal</keyword>
<protein>
    <submittedName>
        <fullName evidence="7">Uncharacterized protein</fullName>
    </submittedName>
</protein>
<reference evidence="7 8" key="1">
    <citation type="submission" date="2024-02" db="EMBL/GenBank/DDBJ databases">
        <title>Haloferula sargassicola NBRC 104335.</title>
        <authorList>
            <person name="Ichikawa N."/>
            <person name="Katano-Makiyama Y."/>
            <person name="Hidaka K."/>
        </authorList>
    </citation>
    <scope>NUCLEOTIDE SEQUENCE [LARGE SCALE GENOMIC DNA]</scope>
    <source>
        <strain evidence="7 8">NBRC 104335</strain>
    </source>
</reference>
<feature type="compositionally biased region" description="Acidic residues" evidence="5">
    <location>
        <begin position="322"/>
        <end position="331"/>
    </location>
</feature>
<dbReference type="Proteomes" id="UP001476282">
    <property type="component" value="Unassembled WGS sequence"/>
</dbReference>
<gene>
    <name evidence="7" type="ORF">Hsar01_02430</name>
</gene>
<comment type="subcellular location">
    <subcellularLocation>
        <location evidence="1">Secreted</location>
    </subcellularLocation>
</comment>
<evidence type="ECO:0000256" key="5">
    <source>
        <dbReference type="SAM" id="MobiDB-lite"/>
    </source>
</evidence>
<organism evidence="7 8">
    <name type="scientific">Haloferula sargassicola</name>
    <dbReference type="NCBI Taxonomy" id="490096"/>
    <lineage>
        <taxon>Bacteria</taxon>
        <taxon>Pseudomonadati</taxon>
        <taxon>Verrucomicrobiota</taxon>
        <taxon>Verrucomicrobiia</taxon>
        <taxon>Verrucomicrobiales</taxon>
        <taxon>Verrucomicrobiaceae</taxon>
        <taxon>Haloferula</taxon>
    </lineage>
</organism>
<name>A0ABP9UR71_9BACT</name>
<keyword evidence="4" id="KW-0106">Calcium</keyword>
<evidence type="ECO:0000256" key="4">
    <source>
        <dbReference type="ARBA" id="ARBA00022837"/>
    </source>
</evidence>
<evidence type="ECO:0000256" key="1">
    <source>
        <dbReference type="ARBA" id="ARBA00004613"/>
    </source>
</evidence>
<feature type="chain" id="PRO_5045982679" evidence="6">
    <location>
        <begin position="28"/>
        <end position="737"/>
    </location>
</feature>
<comment type="caution">
    <text evidence="7">The sequence shown here is derived from an EMBL/GenBank/DDBJ whole genome shotgun (WGS) entry which is preliminary data.</text>
</comment>
<dbReference type="InterPro" id="IPR053180">
    <property type="entry name" value="Ca-binding_acidic-repeat"/>
</dbReference>
<evidence type="ECO:0000256" key="6">
    <source>
        <dbReference type="SAM" id="SignalP"/>
    </source>
</evidence>
<keyword evidence="2" id="KW-0964">Secreted</keyword>
<feature type="region of interest" description="Disordered" evidence="5">
    <location>
        <begin position="625"/>
        <end position="658"/>
    </location>
</feature>
<feature type="compositionally biased region" description="Low complexity" evidence="5">
    <location>
        <begin position="332"/>
        <end position="352"/>
    </location>
</feature>
<dbReference type="InterPro" id="IPR059100">
    <property type="entry name" value="TSP3_bac"/>
</dbReference>
<dbReference type="PANTHER" id="PTHR37467:SF1">
    <property type="entry name" value="EXPORTED CALCIUM-BINDING GLYCOPROTEIN"/>
    <property type="match status" value="1"/>
</dbReference>